<sequence length="127" mass="14316">MILGESYTFRSAKVVATLLCAFGLGHIMQNDSHDPSHEPEMHDHYSKIKNFVHTTFSSHEHAHDTETYALMSVVQTAGEKNQAADRQERLSPYAQVIHTRDISSDMPIIEFPSEVPSPQFDLMALSM</sequence>
<evidence type="ECO:0000313" key="2">
    <source>
        <dbReference type="Proteomes" id="UP000193061"/>
    </source>
</evidence>
<dbReference type="AlphaFoldDB" id="A0A1X6YSZ6"/>
<protein>
    <submittedName>
        <fullName evidence="1">Uncharacterized protein</fullName>
    </submittedName>
</protein>
<name>A0A1X6YSZ6_9RHOB</name>
<organism evidence="1 2">
    <name type="scientific">Roseovarius albus</name>
    <dbReference type="NCBI Taxonomy" id="1247867"/>
    <lineage>
        <taxon>Bacteria</taxon>
        <taxon>Pseudomonadati</taxon>
        <taxon>Pseudomonadota</taxon>
        <taxon>Alphaproteobacteria</taxon>
        <taxon>Rhodobacterales</taxon>
        <taxon>Roseobacteraceae</taxon>
        <taxon>Roseovarius</taxon>
    </lineage>
</organism>
<dbReference type="Proteomes" id="UP000193061">
    <property type="component" value="Unassembled WGS sequence"/>
</dbReference>
<evidence type="ECO:0000313" key="1">
    <source>
        <dbReference type="EMBL" id="SLN30436.1"/>
    </source>
</evidence>
<accession>A0A1X6YSZ6</accession>
<reference evidence="1 2" key="1">
    <citation type="submission" date="2017-03" db="EMBL/GenBank/DDBJ databases">
        <authorList>
            <person name="Afonso C.L."/>
            <person name="Miller P.J."/>
            <person name="Scott M.A."/>
            <person name="Spackman E."/>
            <person name="Goraichik I."/>
            <person name="Dimitrov K.M."/>
            <person name="Suarez D.L."/>
            <person name="Swayne D.E."/>
        </authorList>
    </citation>
    <scope>NUCLEOTIDE SEQUENCE [LARGE SCALE GENOMIC DNA]</scope>
    <source>
        <strain evidence="1 2">CECT 7450</strain>
    </source>
</reference>
<keyword evidence="2" id="KW-1185">Reference proteome</keyword>
<gene>
    <name evidence="1" type="ORF">ROA7450_01325</name>
</gene>
<dbReference type="EMBL" id="FWFX01000003">
    <property type="protein sequence ID" value="SLN30436.1"/>
    <property type="molecule type" value="Genomic_DNA"/>
</dbReference>
<proteinExistence type="predicted"/>